<keyword evidence="2 4" id="KW-0378">Hydrolase</keyword>
<dbReference type="PANTHER" id="PTHR42693:SF53">
    <property type="entry name" value="ENDO-4-O-SULFATASE"/>
    <property type="match status" value="1"/>
</dbReference>
<evidence type="ECO:0000313" key="5">
    <source>
        <dbReference type="Proteomes" id="UP001239267"/>
    </source>
</evidence>
<dbReference type="InterPro" id="IPR050738">
    <property type="entry name" value="Sulfatase"/>
</dbReference>
<dbReference type="InterPro" id="IPR017850">
    <property type="entry name" value="Alkaline_phosphatase_core_sf"/>
</dbReference>
<evidence type="ECO:0000259" key="3">
    <source>
        <dbReference type="Pfam" id="PF00884"/>
    </source>
</evidence>
<dbReference type="Proteomes" id="UP001239267">
    <property type="component" value="Unassembled WGS sequence"/>
</dbReference>
<dbReference type="Pfam" id="PF00884">
    <property type="entry name" value="Sulfatase"/>
    <property type="match status" value="1"/>
</dbReference>
<sequence>MTNILLITADDMDGNTPGAFGGPDDATPNLDRLAGEGMVFGRAHVPAAVCQPSRSALMTGLWPHRNGAEGFEPINDGIGVINDQLKQAGYRVGILGKVGHIQPVERFGWDMAADMRQLGLGRNPEAYGTRTEEFIANACRDGHPWFLMANAHDPHRPFHGSAAEREFWTDEERSEYPEPSKVFATGEVDVPGFLPDIPGVREEYAEYLSSARRCDDVVGAVLDALQRTGQADDTLVIFLSDNGMAFPFAKANCYLRSTLTPLIVRWPGVTRPGTSNDDAFVNMLDLFPTFCDVADVRVPDGIDGISLIPLLKGGREQGRDRVFTVFHETSAKQRFEMRCVQDSQYGYIWNGWADGSTQYRAENMWGLSWPAMLEAAENDQAIRQRADFYLTRAREELYDLSADPNCLTNLAGDPDLKPVLTRTRNSLAHWMATTGDPMAPEFHSGVGLPVAHTAAGAS</sequence>
<comment type="similarity">
    <text evidence="1">Belongs to the sulfatase family.</text>
</comment>
<dbReference type="EC" id="3.10.1.1" evidence="4"/>
<dbReference type="Gene3D" id="3.40.720.10">
    <property type="entry name" value="Alkaline Phosphatase, subunit A"/>
    <property type="match status" value="1"/>
</dbReference>
<comment type="caution">
    <text evidence="4">The sequence shown here is derived from an EMBL/GenBank/DDBJ whole genome shotgun (WGS) entry which is preliminary data.</text>
</comment>
<dbReference type="RefSeq" id="WP_307356902.1">
    <property type="nucleotide sequence ID" value="NZ_JAUSTB010000001.1"/>
</dbReference>
<dbReference type="InterPro" id="IPR000917">
    <property type="entry name" value="Sulfatase_N"/>
</dbReference>
<reference evidence="4 5" key="1">
    <citation type="submission" date="2023-07" db="EMBL/GenBank/DDBJ databases">
        <title>Sorghum-associated microbial communities from plants grown in Nebraska, USA.</title>
        <authorList>
            <person name="Schachtman D."/>
        </authorList>
    </citation>
    <scope>NUCLEOTIDE SEQUENCE [LARGE SCALE GENOMIC DNA]</scope>
    <source>
        <strain evidence="4 5">DS1001</strain>
    </source>
</reference>
<protein>
    <submittedName>
        <fullName evidence="4">N-sulfoglucosamine sulfohydrolase</fullName>
        <ecNumber evidence="4">3.10.1.1</ecNumber>
    </submittedName>
</protein>
<name>A0AAJ1SUN4_9MICC</name>
<dbReference type="GO" id="GO:0004065">
    <property type="term" value="F:arylsulfatase activity"/>
    <property type="evidence" value="ECO:0007669"/>
    <property type="project" value="TreeGrafter"/>
</dbReference>
<evidence type="ECO:0000256" key="1">
    <source>
        <dbReference type="ARBA" id="ARBA00008779"/>
    </source>
</evidence>
<dbReference type="EMBL" id="JAUSTB010000001">
    <property type="protein sequence ID" value="MDQ0144678.1"/>
    <property type="molecule type" value="Genomic_DNA"/>
</dbReference>
<keyword evidence="5" id="KW-1185">Reference proteome</keyword>
<evidence type="ECO:0000313" key="4">
    <source>
        <dbReference type="EMBL" id="MDQ0144678.1"/>
    </source>
</evidence>
<organism evidence="4 5">
    <name type="scientific">Pseudarthrobacter niigatensis</name>
    <dbReference type="NCBI Taxonomy" id="369935"/>
    <lineage>
        <taxon>Bacteria</taxon>
        <taxon>Bacillati</taxon>
        <taxon>Actinomycetota</taxon>
        <taxon>Actinomycetes</taxon>
        <taxon>Micrococcales</taxon>
        <taxon>Micrococcaceae</taxon>
        <taxon>Pseudarthrobacter</taxon>
    </lineage>
</organism>
<dbReference type="SUPFAM" id="SSF53649">
    <property type="entry name" value="Alkaline phosphatase-like"/>
    <property type="match status" value="1"/>
</dbReference>
<dbReference type="AlphaFoldDB" id="A0AAJ1SUN4"/>
<proteinExistence type="inferred from homology"/>
<accession>A0AAJ1SUN4</accession>
<feature type="domain" description="Sulfatase N-terminal" evidence="3">
    <location>
        <begin position="3"/>
        <end position="296"/>
    </location>
</feature>
<dbReference type="GO" id="GO:0016250">
    <property type="term" value="F:N-sulfoglucosamine sulfohydrolase activity"/>
    <property type="evidence" value="ECO:0007669"/>
    <property type="project" value="UniProtKB-EC"/>
</dbReference>
<dbReference type="PANTHER" id="PTHR42693">
    <property type="entry name" value="ARYLSULFATASE FAMILY MEMBER"/>
    <property type="match status" value="1"/>
</dbReference>
<dbReference type="CDD" id="cd16027">
    <property type="entry name" value="SGSH"/>
    <property type="match status" value="1"/>
</dbReference>
<gene>
    <name evidence="4" type="ORF">J2T23_000552</name>
</gene>
<evidence type="ECO:0000256" key="2">
    <source>
        <dbReference type="ARBA" id="ARBA00022801"/>
    </source>
</evidence>